<evidence type="ECO:0000256" key="1">
    <source>
        <dbReference type="ARBA" id="ARBA00023125"/>
    </source>
</evidence>
<evidence type="ECO:0000313" key="4">
    <source>
        <dbReference type="EMBL" id="MFC1439786.1"/>
    </source>
</evidence>
<accession>A0ABV6XNE8</accession>
<dbReference type="Gene3D" id="3.40.50.1390">
    <property type="entry name" value="Resolvase, N-terminal catalytic domain"/>
    <property type="match status" value="1"/>
</dbReference>
<dbReference type="InterPro" id="IPR050639">
    <property type="entry name" value="SSR_resolvase"/>
</dbReference>
<keyword evidence="5" id="KW-1185">Reference proteome</keyword>
<evidence type="ECO:0000259" key="3">
    <source>
        <dbReference type="PROSITE" id="PS51737"/>
    </source>
</evidence>
<dbReference type="EMBL" id="JBEUKS010000005">
    <property type="protein sequence ID" value="MFC1439786.1"/>
    <property type="molecule type" value="Genomic_DNA"/>
</dbReference>
<feature type="domain" description="Recombinase" evidence="3">
    <location>
        <begin position="170"/>
        <end position="304"/>
    </location>
</feature>
<dbReference type="PROSITE" id="PS51737">
    <property type="entry name" value="RECOMBINASE_DNA_BIND"/>
    <property type="match status" value="1"/>
</dbReference>
<evidence type="ECO:0000313" key="5">
    <source>
        <dbReference type="Proteomes" id="UP001592581"/>
    </source>
</evidence>
<reference evidence="4 5" key="1">
    <citation type="submission" date="2024-06" db="EMBL/GenBank/DDBJ databases">
        <authorList>
            <person name="Lee S.D."/>
        </authorList>
    </citation>
    <scope>NUCLEOTIDE SEQUENCE [LARGE SCALE GENOMIC DNA]</scope>
    <source>
        <strain evidence="4 5">N1-10</strain>
    </source>
</reference>
<dbReference type="InterPro" id="IPR006119">
    <property type="entry name" value="Resolv_N"/>
</dbReference>
<dbReference type="Proteomes" id="UP001592581">
    <property type="component" value="Unassembled WGS sequence"/>
</dbReference>
<organism evidence="4 5">
    <name type="scientific">Streptacidiphilus jeojiensis</name>
    <dbReference type="NCBI Taxonomy" id="3229225"/>
    <lineage>
        <taxon>Bacteria</taxon>
        <taxon>Bacillati</taxon>
        <taxon>Actinomycetota</taxon>
        <taxon>Actinomycetes</taxon>
        <taxon>Kitasatosporales</taxon>
        <taxon>Streptomycetaceae</taxon>
        <taxon>Streptacidiphilus</taxon>
    </lineage>
</organism>
<dbReference type="PANTHER" id="PTHR30461">
    <property type="entry name" value="DNA-INVERTASE FROM LAMBDOID PROPHAGE"/>
    <property type="match status" value="1"/>
</dbReference>
<dbReference type="Pfam" id="PF00239">
    <property type="entry name" value="Resolvase"/>
    <property type="match status" value="1"/>
</dbReference>
<dbReference type="CDD" id="cd00338">
    <property type="entry name" value="Ser_Recombinase"/>
    <property type="match status" value="1"/>
</dbReference>
<dbReference type="SMART" id="SM00857">
    <property type="entry name" value="Resolvase"/>
    <property type="match status" value="1"/>
</dbReference>
<comment type="caution">
    <text evidence="4">The sequence shown here is derived from an EMBL/GenBank/DDBJ whole genome shotgun (WGS) entry which is preliminary data.</text>
</comment>
<sequence length="506" mass="56079">MVDMFTSDYDGCGKCWVGSVRLSRKTDTTHSPERQRGQILGAAADCGGHIIAWSDDLEVSGATDPLTRKGLGPWLRGEMGPYDGVVAASVDRVGRNVRDTLNTQDMLTKQDLVIVTADHSGVWDFTDPAQENEWMIKAWGSQMELRNIQKRNRDETARARAAGQPKQKPSYGYMYVRLFPNGPIDHVAYDPIASEIIWNVKRRILADRTGKITKATEAARLTREGVPSPDDRRAQLYGRPMKGSPWTAKTVGVILTSEAALGYLMHQGRPVLDKDGRPVRIAPPLWDQATRDALIEATTPKRAGSRAPKGVNRCSGLSFCGNCQARLYIAGRSGPEMAYGCTARVRGIITSQACKPAPSIKISILDGEVETWFLGTYGTHEVMERIYDPGTGYAERIAALQADKARLRSDRLAGLYDDPEEDVWFKTNYARLNQEIEELRKLPERPAGMRTVSTGITISQKWAAAHDDAERREMLDEYGVRVTLFPETAPQRFTITGTVFALSQSA</sequence>
<dbReference type="Gene3D" id="3.90.1750.20">
    <property type="entry name" value="Putative Large Serine Recombinase, Chain B, Domain 2"/>
    <property type="match status" value="1"/>
</dbReference>
<gene>
    <name evidence="4" type="ORF">ABUW04_16130</name>
</gene>
<proteinExistence type="predicted"/>
<dbReference type="InterPro" id="IPR011109">
    <property type="entry name" value="DNA_bind_recombinase_dom"/>
</dbReference>
<dbReference type="RefSeq" id="WP_380565392.1">
    <property type="nucleotide sequence ID" value="NZ_JBEUKS010000005.1"/>
</dbReference>
<evidence type="ECO:0000256" key="2">
    <source>
        <dbReference type="ARBA" id="ARBA00023172"/>
    </source>
</evidence>
<keyword evidence="2" id="KW-0233">DNA recombination</keyword>
<name>A0ABV6XNE8_9ACTN</name>
<protein>
    <submittedName>
        <fullName evidence="4">Recombinase family protein</fullName>
    </submittedName>
</protein>
<dbReference type="InterPro" id="IPR036162">
    <property type="entry name" value="Resolvase-like_N_sf"/>
</dbReference>
<dbReference type="PANTHER" id="PTHR30461:SF2">
    <property type="entry name" value="SERINE RECOMBINASE PINE-RELATED"/>
    <property type="match status" value="1"/>
</dbReference>
<keyword evidence="1" id="KW-0238">DNA-binding</keyword>
<dbReference type="InterPro" id="IPR038109">
    <property type="entry name" value="DNA_bind_recomb_sf"/>
</dbReference>
<dbReference type="SUPFAM" id="SSF53041">
    <property type="entry name" value="Resolvase-like"/>
    <property type="match status" value="1"/>
</dbReference>